<evidence type="ECO:0000256" key="1">
    <source>
        <dbReference type="ARBA" id="ARBA00001946"/>
    </source>
</evidence>
<evidence type="ECO:0000256" key="8">
    <source>
        <dbReference type="ARBA" id="ARBA00022842"/>
    </source>
</evidence>
<dbReference type="InterPro" id="IPR015797">
    <property type="entry name" value="NUDIX_hydrolase-like_dom_sf"/>
</dbReference>
<keyword evidence="9" id="KW-0234">DNA repair</keyword>
<dbReference type="EMBL" id="JBHSUA010000002">
    <property type="protein sequence ID" value="MFC6395412.1"/>
    <property type="molecule type" value="Genomic_DNA"/>
</dbReference>
<evidence type="ECO:0000256" key="10">
    <source>
        <dbReference type="ARBA" id="ARBA00035861"/>
    </source>
</evidence>
<evidence type="ECO:0000256" key="2">
    <source>
        <dbReference type="ARBA" id="ARBA00005582"/>
    </source>
</evidence>
<dbReference type="PANTHER" id="PTHR47707">
    <property type="entry name" value="8-OXO-DGTP DIPHOSPHATASE"/>
    <property type="match status" value="1"/>
</dbReference>
<comment type="catalytic activity">
    <reaction evidence="10">
        <text>8-oxo-dGTP + H2O = 8-oxo-dGMP + diphosphate + H(+)</text>
        <dbReference type="Rhea" id="RHEA:31575"/>
        <dbReference type="ChEBI" id="CHEBI:15377"/>
        <dbReference type="ChEBI" id="CHEBI:15378"/>
        <dbReference type="ChEBI" id="CHEBI:33019"/>
        <dbReference type="ChEBI" id="CHEBI:63224"/>
        <dbReference type="ChEBI" id="CHEBI:77896"/>
        <dbReference type="EC" id="3.6.1.55"/>
    </reaction>
</comment>
<dbReference type="PROSITE" id="PS00893">
    <property type="entry name" value="NUDIX_BOX"/>
    <property type="match status" value="1"/>
</dbReference>
<keyword evidence="8" id="KW-0460">Magnesium</keyword>
<dbReference type="PRINTS" id="PR00502">
    <property type="entry name" value="NUDIXFAMILY"/>
</dbReference>
<gene>
    <name evidence="14" type="ORF">ACFP57_00175</name>
</gene>
<keyword evidence="6" id="KW-0227">DNA damage</keyword>
<dbReference type="SUPFAM" id="SSF55811">
    <property type="entry name" value="Nudix"/>
    <property type="match status" value="1"/>
</dbReference>
<evidence type="ECO:0000256" key="3">
    <source>
        <dbReference type="ARBA" id="ARBA00022457"/>
    </source>
</evidence>
<evidence type="ECO:0000313" key="15">
    <source>
        <dbReference type="Proteomes" id="UP001596266"/>
    </source>
</evidence>
<evidence type="ECO:0000256" key="12">
    <source>
        <dbReference type="RuleBase" id="RU003476"/>
    </source>
</evidence>
<proteinExistence type="inferred from homology"/>
<dbReference type="CDD" id="cd03425">
    <property type="entry name" value="NUDIX_MutT_NudA_like"/>
    <property type="match status" value="1"/>
</dbReference>
<dbReference type="InterPro" id="IPR000086">
    <property type="entry name" value="NUDIX_hydrolase_dom"/>
</dbReference>
<evidence type="ECO:0000256" key="6">
    <source>
        <dbReference type="ARBA" id="ARBA00022763"/>
    </source>
</evidence>
<dbReference type="InterPro" id="IPR020476">
    <property type="entry name" value="Nudix_hydrolase"/>
</dbReference>
<dbReference type="Proteomes" id="UP001596266">
    <property type="component" value="Unassembled WGS sequence"/>
</dbReference>
<evidence type="ECO:0000256" key="5">
    <source>
        <dbReference type="ARBA" id="ARBA00022723"/>
    </source>
</evidence>
<evidence type="ECO:0000256" key="11">
    <source>
        <dbReference type="ARBA" id="ARBA00038905"/>
    </source>
</evidence>
<accession>A0ABW1WZX4</accession>
<dbReference type="GO" id="GO:0016787">
    <property type="term" value="F:hydrolase activity"/>
    <property type="evidence" value="ECO:0007669"/>
    <property type="project" value="UniProtKB-KW"/>
</dbReference>
<evidence type="ECO:0000313" key="14">
    <source>
        <dbReference type="EMBL" id="MFC6395412.1"/>
    </source>
</evidence>
<evidence type="ECO:0000256" key="4">
    <source>
        <dbReference type="ARBA" id="ARBA00022705"/>
    </source>
</evidence>
<dbReference type="InterPro" id="IPR020084">
    <property type="entry name" value="NUDIX_hydrolase_CS"/>
</dbReference>
<comment type="caution">
    <text evidence="14">The sequence shown here is derived from an EMBL/GenBank/DDBJ whole genome shotgun (WGS) entry which is preliminary data.</text>
</comment>
<dbReference type="PROSITE" id="PS51462">
    <property type="entry name" value="NUDIX"/>
    <property type="match status" value="1"/>
</dbReference>
<comment type="cofactor">
    <cofactor evidence="1">
        <name>Mg(2+)</name>
        <dbReference type="ChEBI" id="CHEBI:18420"/>
    </cofactor>
</comment>
<evidence type="ECO:0000259" key="13">
    <source>
        <dbReference type="PROSITE" id="PS51462"/>
    </source>
</evidence>
<dbReference type="EC" id="3.6.1.55" evidence="11"/>
<reference evidence="15" key="1">
    <citation type="journal article" date="2019" name="Int. J. Syst. Evol. Microbiol.">
        <title>The Global Catalogue of Microorganisms (GCM) 10K type strain sequencing project: providing services to taxonomists for standard genome sequencing and annotation.</title>
        <authorList>
            <consortium name="The Broad Institute Genomics Platform"/>
            <consortium name="The Broad Institute Genome Sequencing Center for Infectious Disease"/>
            <person name="Wu L."/>
            <person name="Ma J."/>
        </authorList>
    </citation>
    <scope>NUCLEOTIDE SEQUENCE [LARGE SCALE GENOMIC DNA]</scope>
    <source>
        <strain evidence="15">CGMCC 1.15277</strain>
    </source>
</reference>
<keyword evidence="5" id="KW-0479">Metal-binding</keyword>
<dbReference type="PANTHER" id="PTHR47707:SF1">
    <property type="entry name" value="NUDIX HYDROLASE FAMILY PROTEIN"/>
    <property type="match status" value="1"/>
</dbReference>
<dbReference type="Pfam" id="PF00293">
    <property type="entry name" value="NUDIX"/>
    <property type="match status" value="1"/>
</dbReference>
<dbReference type="RefSeq" id="WP_343886660.1">
    <property type="nucleotide sequence ID" value="NZ_BAAAKI010000017.1"/>
</dbReference>
<comment type="similarity">
    <text evidence="2 12">Belongs to the Nudix hydrolase family.</text>
</comment>
<evidence type="ECO:0000256" key="7">
    <source>
        <dbReference type="ARBA" id="ARBA00022801"/>
    </source>
</evidence>
<name>A0ABW1WZX4_9ACTN</name>
<sequence length="141" mass="15173">MSEIHDGEHPRLVVGAIIVRDGLVLAARRSRPAELAGKYEFPGGKVEAGEQPEAALVREIREELGVEVGVDAELESLSGHWPIGPAMNLRVWFCELVEGEPAPGESHDQIVWCSLAALPELDWLPADQPVADALAALADQP</sequence>
<dbReference type="InterPro" id="IPR047127">
    <property type="entry name" value="MutT-like"/>
</dbReference>
<keyword evidence="4" id="KW-0235">DNA replication</keyword>
<protein>
    <recommendedName>
        <fullName evidence="11">8-oxo-dGTP diphosphatase</fullName>
        <ecNumber evidence="11">3.6.1.55</ecNumber>
    </recommendedName>
</protein>
<feature type="domain" description="Nudix hydrolase" evidence="13">
    <location>
        <begin position="9"/>
        <end position="138"/>
    </location>
</feature>
<keyword evidence="15" id="KW-1185">Reference proteome</keyword>
<keyword evidence="3" id="KW-0515">Mutator protein</keyword>
<evidence type="ECO:0000256" key="9">
    <source>
        <dbReference type="ARBA" id="ARBA00023204"/>
    </source>
</evidence>
<dbReference type="Gene3D" id="3.90.79.10">
    <property type="entry name" value="Nucleoside Triphosphate Pyrophosphohydrolase"/>
    <property type="match status" value="1"/>
</dbReference>
<keyword evidence="7 12" id="KW-0378">Hydrolase</keyword>
<organism evidence="14 15">
    <name type="scientific">Luteococcus sanguinis</name>
    <dbReference type="NCBI Taxonomy" id="174038"/>
    <lineage>
        <taxon>Bacteria</taxon>
        <taxon>Bacillati</taxon>
        <taxon>Actinomycetota</taxon>
        <taxon>Actinomycetes</taxon>
        <taxon>Propionibacteriales</taxon>
        <taxon>Propionibacteriaceae</taxon>
        <taxon>Luteococcus</taxon>
    </lineage>
</organism>